<dbReference type="EC" id="3.4.14.10" evidence="3"/>
<evidence type="ECO:0000256" key="1">
    <source>
        <dbReference type="ARBA" id="ARBA00001910"/>
    </source>
</evidence>
<dbReference type="GO" id="GO:0008240">
    <property type="term" value="F:tripeptidyl-peptidase activity"/>
    <property type="evidence" value="ECO:0007669"/>
    <property type="project" value="UniProtKB-EC"/>
</dbReference>
<gene>
    <name evidence="12" type="ORF">BXYJ_LOCUS345</name>
</gene>
<dbReference type="WBParaSite" id="BXY_0679500.1">
    <property type="protein sequence ID" value="BXY_0679500.1"/>
    <property type="gene ID" value="BXY_0679500"/>
</dbReference>
<proteinExistence type="inferred from homology"/>
<dbReference type="SMR" id="A0A1I7S1C0"/>
<sequence length="1042" mass="115977">MNGKGGLEDGKFPIHKLIPKDIVNQPKFLQKHPEFDGRGTVIAILDTGVDLACPGLQVTSTGAPKIIDAVNFTGSGDVITTEIRKPNERNEVIGLTGRTLKIPTSWKNPSNEYRLGLKRVYELYPEDLRSRVKHEKNKKFNEKTEKLIAQVLNRKNQHLEEFGNTTNSVEEQWRREDLRSQMDILGGSSVNDDDGPVLDCIVWHDGEEWRACLDNTFQGDLFKCSPMTDYRKERQWGFLTPEDGLSYCLAIRNNGEILEITTPSGGHGTHCAHIAAAYYPESPKAGGVAPGAQIVSICVGDHRMGGYGSMLAFCRALHYCVEIGVDIINYSYGSVHRMISNSVAVGLLNRLVGQHGIPFFTSAGNEGPILTSMSDPGAQTPLVLCVGAILPEGTDMLLYGDSEERPTRVFEFSSRGPTSEGRLGLSFSAPGTACAGLPFYTQTLAEREDGTSMASPHAVGCAACIISGAKALNIPYSPYKLRLALENTAKIPASPSLTKLDYGHGIIDVDGAFEALQKMDNLSNSLADISVRVFYDSTGGSKHEERGVYIRDAYQLENASDYTVLLEPYFREDKADNATLHNFNIPVRLSSADSYVSYPKNIYLTNNETLFQLKVDHSNLEAGKVYFTEVVGHDASAEPSAGPIFRVPITVIKPLKTSENSLRKVLTLVAGQPERVFLRCPTDATKVAVTLRSLNKNSADLIFCQFAEKVASGKYAIPYKLEPNFEQTFYADVRDRSSFEFCAVLDLHNFDRETRIEVDFRFSGCYLHAFEMQSAAAVGEISLFNALTYDAIRPRMGFSEAATYIRPVSAKIEAANDRVKFMHGAEAYTLTLTYKVQVVEEGSVYFGFLGMDGDFQSHVESLQVMVFFDQCLVEPKQGDHYLQPGEYRLVAQVRHKDQLFLRKLKTATMECRRRIPYTDVKLSETYEGALKYGDQLEYLPLRPGQTRKLYYDGTFVYKLPKWLQPGDCVFGYIYIYEKDLNRNVTLKINGPIIDPTEETDNEMIALVAEEGDKKSDEEGLKEATEMVNDLCGQKSVKPERCT</sequence>
<dbReference type="Gene3D" id="2.60.40.3170">
    <property type="match status" value="1"/>
</dbReference>
<dbReference type="PANTHER" id="PTHR43806:SF14">
    <property type="entry name" value="TRIPEPTIDYL-PEPTIDASE 2"/>
    <property type="match status" value="1"/>
</dbReference>
<evidence type="ECO:0000256" key="3">
    <source>
        <dbReference type="ARBA" id="ARBA00012462"/>
    </source>
</evidence>
<dbReference type="Gene3D" id="3.40.50.200">
    <property type="entry name" value="Peptidase S8/S53 domain"/>
    <property type="match status" value="1"/>
</dbReference>
<organism evidence="14 16">
    <name type="scientific">Bursaphelenchus xylophilus</name>
    <name type="common">Pinewood nematode worm</name>
    <name type="synonym">Aphelenchoides xylophilus</name>
    <dbReference type="NCBI Taxonomy" id="6326"/>
    <lineage>
        <taxon>Eukaryota</taxon>
        <taxon>Metazoa</taxon>
        <taxon>Ecdysozoa</taxon>
        <taxon>Nematoda</taxon>
        <taxon>Chromadorea</taxon>
        <taxon>Rhabditida</taxon>
        <taxon>Tylenchina</taxon>
        <taxon>Tylenchomorpha</taxon>
        <taxon>Aphelenchoidea</taxon>
        <taxon>Aphelenchoididae</taxon>
        <taxon>Bursaphelenchus</taxon>
    </lineage>
</organism>
<dbReference type="GO" id="GO:0006508">
    <property type="term" value="P:proteolysis"/>
    <property type="evidence" value="ECO:0007669"/>
    <property type="project" value="UniProtKB-KW"/>
</dbReference>
<evidence type="ECO:0000313" key="16">
    <source>
        <dbReference type="WBParaSite" id="BXY_0679500.1"/>
    </source>
</evidence>
<dbReference type="InterPro" id="IPR022229">
    <property type="entry name" value="TPPII_Ig-like-2"/>
</dbReference>
<dbReference type="GO" id="GO:0005829">
    <property type="term" value="C:cytosol"/>
    <property type="evidence" value="ECO:0007669"/>
    <property type="project" value="TreeGrafter"/>
</dbReference>
<feature type="domain" description="Peptidase S8/S53" evidence="9">
    <location>
        <begin position="37"/>
        <end position="503"/>
    </location>
</feature>
<feature type="active site" description="Charge relay system" evidence="8">
    <location>
        <position position="452"/>
    </location>
</feature>
<evidence type="ECO:0000259" key="11">
    <source>
        <dbReference type="Pfam" id="PF21223"/>
    </source>
</evidence>
<keyword evidence="6 8" id="KW-0378">Hydrolase</keyword>
<dbReference type="OrthoDB" id="10256524at2759"/>
<dbReference type="InterPro" id="IPR046940">
    <property type="entry name" value="TPPII_Ig-like_sf"/>
</dbReference>
<dbReference type="InterPro" id="IPR000209">
    <property type="entry name" value="Peptidase_S8/S53_dom"/>
</dbReference>
<evidence type="ECO:0000256" key="5">
    <source>
        <dbReference type="ARBA" id="ARBA00022670"/>
    </source>
</evidence>
<dbReference type="EMBL" id="CAJFCV020000001">
    <property type="protein sequence ID" value="CAG9080254.1"/>
    <property type="molecule type" value="Genomic_DNA"/>
</dbReference>
<dbReference type="eggNOG" id="KOG1114">
    <property type="taxonomic scope" value="Eukaryota"/>
</dbReference>
<dbReference type="GO" id="GO:0004252">
    <property type="term" value="F:serine-type endopeptidase activity"/>
    <property type="evidence" value="ECO:0007669"/>
    <property type="project" value="UniProtKB-UniRule"/>
</dbReference>
<keyword evidence="15" id="KW-1185">Reference proteome</keyword>
<dbReference type="PRINTS" id="PR00723">
    <property type="entry name" value="SUBTILISIN"/>
</dbReference>
<evidence type="ECO:0000259" key="10">
    <source>
        <dbReference type="Pfam" id="PF12580"/>
    </source>
</evidence>
<dbReference type="Gene3D" id="2.20.25.690">
    <property type="match status" value="2"/>
</dbReference>
<dbReference type="EMBL" id="CAJFDI010000001">
    <property type="protein sequence ID" value="CAD5208109.1"/>
    <property type="molecule type" value="Genomic_DNA"/>
</dbReference>
<dbReference type="Pfam" id="PF21223">
    <property type="entry name" value="TPPII_Ig-like-1"/>
    <property type="match status" value="1"/>
</dbReference>
<comment type="similarity">
    <text evidence="2 8">Belongs to the peptidase S8 family.</text>
</comment>
<reference evidence="13" key="2">
    <citation type="submission" date="2020-08" db="EMBL/GenBank/DDBJ databases">
        <authorList>
            <person name="Kikuchi T."/>
        </authorList>
    </citation>
    <scope>NUCLEOTIDE SEQUENCE</scope>
    <source>
        <strain evidence="12">Ka4C1</strain>
    </source>
</reference>
<dbReference type="Proteomes" id="UP000582659">
    <property type="component" value="Unassembled WGS sequence"/>
</dbReference>
<evidence type="ECO:0000256" key="2">
    <source>
        <dbReference type="ARBA" id="ARBA00011073"/>
    </source>
</evidence>
<feature type="active site" description="Charge relay system" evidence="8">
    <location>
        <position position="46"/>
    </location>
</feature>
<evidence type="ECO:0000256" key="4">
    <source>
        <dbReference type="ARBA" id="ARBA00022438"/>
    </source>
</evidence>
<accession>A0A1I7S1C0</accession>
<dbReference type="PANTHER" id="PTHR43806">
    <property type="entry name" value="PEPTIDASE S8"/>
    <property type="match status" value="1"/>
</dbReference>
<name>A0A1I7S1C0_BURXY</name>
<dbReference type="InterPro" id="IPR048383">
    <property type="entry name" value="TPPII_Ig-like-1"/>
</dbReference>
<dbReference type="PROSITE" id="PS51892">
    <property type="entry name" value="SUBTILASE"/>
    <property type="match status" value="1"/>
</dbReference>
<dbReference type="InterPro" id="IPR023828">
    <property type="entry name" value="Peptidase_S8_Ser-AS"/>
</dbReference>
<feature type="domain" description="Tripeptidyl peptidase II second Ig-like" evidence="10">
    <location>
        <begin position="787"/>
        <end position="961"/>
    </location>
</feature>
<dbReference type="AlphaFoldDB" id="A0A1I7S1C0"/>
<evidence type="ECO:0000313" key="12">
    <source>
        <dbReference type="EMBL" id="CAD5208109.1"/>
    </source>
</evidence>
<protein>
    <recommendedName>
        <fullName evidence="3">tripeptidyl-peptidase II</fullName>
        <ecNumber evidence="3">3.4.14.10</ecNumber>
    </recommendedName>
</protein>
<dbReference type="InterPro" id="IPR036852">
    <property type="entry name" value="Peptidase_S8/S53_dom_sf"/>
</dbReference>
<evidence type="ECO:0000256" key="6">
    <source>
        <dbReference type="ARBA" id="ARBA00022801"/>
    </source>
</evidence>
<evidence type="ECO:0000313" key="14">
    <source>
        <dbReference type="Proteomes" id="UP000095284"/>
    </source>
</evidence>
<dbReference type="InterPro" id="IPR015500">
    <property type="entry name" value="Peptidase_S8_subtilisin-rel"/>
</dbReference>
<feature type="domain" description="Tripeptidyl-peptidase II first Ig-like" evidence="11">
    <location>
        <begin position="542"/>
        <end position="652"/>
    </location>
</feature>
<dbReference type="Pfam" id="PF00082">
    <property type="entry name" value="Peptidase_S8"/>
    <property type="match status" value="1"/>
</dbReference>
<keyword evidence="4" id="KW-0031">Aminopeptidase</keyword>
<dbReference type="SUPFAM" id="SSF52743">
    <property type="entry name" value="Subtilisin-like"/>
    <property type="match status" value="1"/>
</dbReference>
<dbReference type="PROSITE" id="PS00138">
    <property type="entry name" value="SUBTILASE_SER"/>
    <property type="match status" value="1"/>
</dbReference>
<keyword evidence="5 8" id="KW-0645">Protease</keyword>
<evidence type="ECO:0000259" key="9">
    <source>
        <dbReference type="Pfam" id="PF00082"/>
    </source>
</evidence>
<feature type="active site" description="Charge relay system" evidence="8">
    <location>
        <position position="267"/>
    </location>
</feature>
<keyword evidence="7 8" id="KW-0720">Serine protease</keyword>
<dbReference type="Proteomes" id="UP000095284">
    <property type="component" value="Unplaced"/>
</dbReference>
<dbReference type="Proteomes" id="UP000659654">
    <property type="component" value="Unassembled WGS sequence"/>
</dbReference>
<dbReference type="Pfam" id="PF12580">
    <property type="entry name" value="TPPII"/>
    <property type="match status" value="1"/>
</dbReference>
<evidence type="ECO:0000256" key="8">
    <source>
        <dbReference type="PROSITE-ProRule" id="PRU01240"/>
    </source>
</evidence>
<evidence type="ECO:0000313" key="13">
    <source>
        <dbReference type="EMBL" id="CAG9080254.1"/>
    </source>
</evidence>
<evidence type="ECO:0000313" key="15">
    <source>
        <dbReference type="Proteomes" id="UP000659654"/>
    </source>
</evidence>
<dbReference type="GO" id="GO:0004177">
    <property type="term" value="F:aminopeptidase activity"/>
    <property type="evidence" value="ECO:0007669"/>
    <property type="project" value="UniProtKB-KW"/>
</dbReference>
<evidence type="ECO:0000256" key="7">
    <source>
        <dbReference type="ARBA" id="ARBA00022825"/>
    </source>
</evidence>
<dbReference type="InterPro" id="IPR050131">
    <property type="entry name" value="Peptidase_S8_subtilisin-like"/>
</dbReference>
<comment type="catalytic activity">
    <reaction evidence="1">
        <text>Release of an N-terminal tripeptide from a polypeptide.</text>
        <dbReference type="EC" id="3.4.14.10"/>
    </reaction>
</comment>
<reference evidence="16" key="1">
    <citation type="submission" date="2016-11" db="UniProtKB">
        <authorList>
            <consortium name="WormBaseParasite"/>
        </authorList>
    </citation>
    <scope>IDENTIFICATION</scope>
</reference>